<evidence type="ECO:0000313" key="3">
    <source>
        <dbReference type="EMBL" id="KAF4464400.1"/>
    </source>
</evidence>
<dbReference type="InterPro" id="IPR046529">
    <property type="entry name" value="DUF6594"/>
</dbReference>
<feature type="transmembrane region" description="Helical" evidence="1">
    <location>
        <begin position="279"/>
        <end position="297"/>
    </location>
</feature>
<dbReference type="AlphaFoldDB" id="A0A8H4P9M8"/>
<feature type="non-terminal residue" evidence="3">
    <location>
        <position position="328"/>
    </location>
</feature>
<protein>
    <recommendedName>
        <fullName evidence="2">DUF6594 domain-containing protein</fullName>
    </recommendedName>
</protein>
<feature type="transmembrane region" description="Helical" evidence="1">
    <location>
        <begin position="252"/>
        <end position="273"/>
    </location>
</feature>
<reference evidence="3 4" key="1">
    <citation type="submission" date="2020-01" db="EMBL/GenBank/DDBJ databases">
        <title>Identification and distribution of gene clusters putatively required for synthesis of sphingolipid metabolism inhibitors in phylogenetically diverse species of the filamentous fungus Fusarium.</title>
        <authorList>
            <person name="Kim H.-S."/>
            <person name="Busman M."/>
            <person name="Brown D.W."/>
            <person name="Divon H."/>
            <person name="Uhlig S."/>
            <person name="Proctor R.H."/>
        </authorList>
    </citation>
    <scope>NUCLEOTIDE SEQUENCE [LARGE SCALE GENOMIC DNA]</scope>
    <source>
        <strain evidence="3 4">NRRL 20459</strain>
    </source>
</reference>
<evidence type="ECO:0000259" key="2">
    <source>
        <dbReference type="Pfam" id="PF20237"/>
    </source>
</evidence>
<feature type="transmembrane region" description="Helical" evidence="1">
    <location>
        <begin position="304"/>
        <end position="320"/>
    </location>
</feature>
<dbReference type="PANTHER" id="PTHR34502:SF3">
    <property type="entry name" value="DUF6594 DOMAIN-CONTAINING PROTEIN"/>
    <property type="match status" value="1"/>
</dbReference>
<dbReference type="OrthoDB" id="3533814at2759"/>
<gene>
    <name evidence="3" type="ORF">FALBO_8762</name>
</gene>
<dbReference type="Proteomes" id="UP000554235">
    <property type="component" value="Unassembled WGS sequence"/>
</dbReference>
<dbReference type="EMBL" id="JAADYS010001193">
    <property type="protein sequence ID" value="KAF4464400.1"/>
    <property type="molecule type" value="Genomic_DNA"/>
</dbReference>
<evidence type="ECO:0000256" key="1">
    <source>
        <dbReference type="SAM" id="Phobius"/>
    </source>
</evidence>
<organism evidence="3 4">
    <name type="scientific">Fusarium albosuccineum</name>
    <dbReference type="NCBI Taxonomy" id="1237068"/>
    <lineage>
        <taxon>Eukaryota</taxon>
        <taxon>Fungi</taxon>
        <taxon>Dikarya</taxon>
        <taxon>Ascomycota</taxon>
        <taxon>Pezizomycotina</taxon>
        <taxon>Sordariomycetes</taxon>
        <taxon>Hypocreomycetidae</taxon>
        <taxon>Hypocreales</taxon>
        <taxon>Nectriaceae</taxon>
        <taxon>Fusarium</taxon>
        <taxon>Fusarium decemcellulare species complex</taxon>
    </lineage>
</organism>
<comment type="caution">
    <text evidence="3">The sequence shown here is derived from an EMBL/GenBank/DDBJ whole genome shotgun (WGS) entry which is preliminary data.</text>
</comment>
<keyword evidence="4" id="KW-1185">Reference proteome</keyword>
<feature type="non-terminal residue" evidence="3">
    <location>
        <position position="1"/>
    </location>
</feature>
<name>A0A8H4P9M8_9HYPO</name>
<keyword evidence="1" id="KW-0812">Transmembrane</keyword>
<evidence type="ECO:0000313" key="4">
    <source>
        <dbReference type="Proteomes" id="UP000554235"/>
    </source>
</evidence>
<keyword evidence="1" id="KW-1133">Transmembrane helix</keyword>
<keyword evidence="1" id="KW-0472">Membrane</keyword>
<dbReference type="PANTHER" id="PTHR34502">
    <property type="entry name" value="DUF6594 DOMAIN-CONTAINING PROTEIN-RELATED"/>
    <property type="match status" value="1"/>
</dbReference>
<feature type="domain" description="DUF6594" evidence="2">
    <location>
        <begin position="66"/>
        <end position="316"/>
    </location>
</feature>
<sequence>PMRHHTIVNQMCTNPDERQNPAIQLAKSSSGIICPLHTACIAFQHKECSSDAITADYQVEDYPNGYPRFSSLIASHDSFFVARRFLNLRARLLLLKQNRVVGLERKLHKIDRDEDTPLFLGSSQCDQNKEREKVLAEADEAMQDLDKFILRSRRISELEDADPRAVTNLQNWIDGTGCIARAESRFLNYPPEELLSISPQDESAMIGLQSTVAENLLRLRDCFFESYRSNVSRDSTHIYIPKRSSAALVSRALMTPIVVVMLLTPVILCSYLNTTSSRLFAIGGATVVFIAIISSTTRMKSHELIVAGATYATVLVVFLSESSTPSQP</sequence>
<accession>A0A8H4P9M8</accession>
<proteinExistence type="predicted"/>
<dbReference type="Pfam" id="PF20237">
    <property type="entry name" value="DUF6594"/>
    <property type="match status" value="1"/>
</dbReference>